<dbReference type="EMBL" id="JAAVMX010000002">
    <property type="protein sequence ID" value="KAF4511772.1"/>
    <property type="molecule type" value="Genomic_DNA"/>
</dbReference>
<organism evidence="2 3">
    <name type="scientific">Ophiocordyceps sinensis</name>
    <dbReference type="NCBI Taxonomy" id="72228"/>
    <lineage>
        <taxon>Eukaryota</taxon>
        <taxon>Fungi</taxon>
        <taxon>Dikarya</taxon>
        <taxon>Ascomycota</taxon>
        <taxon>Pezizomycotina</taxon>
        <taxon>Sordariomycetes</taxon>
        <taxon>Hypocreomycetidae</taxon>
        <taxon>Hypocreales</taxon>
        <taxon>Ophiocordycipitaceae</taxon>
        <taxon>Ophiocordyceps</taxon>
    </lineage>
</organism>
<reference evidence="2 3" key="1">
    <citation type="journal article" date="2020" name="Genome Biol. Evol.">
        <title>A new high-quality draft genome assembly of the Chinese cordyceps Ophiocordyceps sinensis.</title>
        <authorList>
            <person name="Shu R."/>
            <person name="Zhang J."/>
            <person name="Meng Q."/>
            <person name="Zhang H."/>
            <person name="Zhou G."/>
            <person name="Li M."/>
            <person name="Wu P."/>
            <person name="Zhao Y."/>
            <person name="Chen C."/>
            <person name="Qin Q."/>
        </authorList>
    </citation>
    <scope>NUCLEOTIDE SEQUENCE [LARGE SCALE GENOMIC DNA]</scope>
    <source>
        <strain evidence="2 3">IOZ07</strain>
    </source>
</reference>
<sequence length="159" mass="17370">MADTSLVPNLSWSHPPPPQPDQPQGAAEDHEGDDHGDNEPQHQDDHGDNVDGDNGDYGDSEPQHQDDHGEMDEAYRAGGEVLPHVAWVSAEQLGLAEEERRQVDGGWIMSWGTFEQEGDSRQTSDEETSLDNDGDNGDYGDNEPRTARKRPAIAAMAKG</sequence>
<keyword evidence="3" id="KW-1185">Reference proteome</keyword>
<gene>
    <name evidence="2" type="ORF">G6O67_000983</name>
</gene>
<evidence type="ECO:0000313" key="3">
    <source>
        <dbReference type="Proteomes" id="UP000557566"/>
    </source>
</evidence>
<feature type="region of interest" description="Disordered" evidence="1">
    <location>
        <begin position="1"/>
        <end position="77"/>
    </location>
</feature>
<accession>A0A8H4V8E2</accession>
<feature type="compositionally biased region" description="Polar residues" evidence="1">
    <location>
        <begin position="1"/>
        <end position="12"/>
    </location>
</feature>
<feature type="compositionally biased region" description="Acidic residues" evidence="1">
    <location>
        <begin position="125"/>
        <end position="141"/>
    </location>
</feature>
<feature type="region of interest" description="Disordered" evidence="1">
    <location>
        <begin position="93"/>
        <end position="159"/>
    </location>
</feature>
<proteinExistence type="predicted"/>
<feature type="compositionally biased region" description="Basic and acidic residues" evidence="1">
    <location>
        <begin position="61"/>
        <end position="75"/>
    </location>
</feature>
<feature type="compositionally biased region" description="Acidic residues" evidence="1">
    <location>
        <begin position="50"/>
        <end position="59"/>
    </location>
</feature>
<protein>
    <submittedName>
        <fullName evidence="2">Uncharacterized protein</fullName>
    </submittedName>
</protein>
<dbReference type="Proteomes" id="UP000557566">
    <property type="component" value="Unassembled WGS sequence"/>
</dbReference>
<dbReference type="AlphaFoldDB" id="A0A8H4V8E2"/>
<comment type="caution">
    <text evidence="2">The sequence shown here is derived from an EMBL/GenBank/DDBJ whole genome shotgun (WGS) entry which is preliminary data.</text>
</comment>
<feature type="compositionally biased region" description="Basic and acidic residues" evidence="1">
    <location>
        <begin position="27"/>
        <end position="49"/>
    </location>
</feature>
<evidence type="ECO:0000256" key="1">
    <source>
        <dbReference type="SAM" id="MobiDB-lite"/>
    </source>
</evidence>
<name>A0A8H4V8E2_9HYPO</name>
<evidence type="ECO:0000313" key="2">
    <source>
        <dbReference type="EMBL" id="KAF4511772.1"/>
    </source>
</evidence>